<dbReference type="GO" id="GO:0004252">
    <property type="term" value="F:serine-type endopeptidase activity"/>
    <property type="evidence" value="ECO:0007669"/>
    <property type="project" value="InterPro"/>
</dbReference>
<evidence type="ECO:0000259" key="6">
    <source>
        <dbReference type="Pfam" id="PF00082"/>
    </source>
</evidence>
<evidence type="ECO:0000313" key="7">
    <source>
        <dbReference type="EMBL" id="EHK24365.1"/>
    </source>
</evidence>
<dbReference type="InterPro" id="IPR036852">
    <property type="entry name" value="Peptidase_S8/S53_dom_sf"/>
</dbReference>
<feature type="domain" description="Peptidase S8/S53" evidence="6">
    <location>
        <begin position="35"/>
        <end position="233"/>
    </location>
</feature>
<dbReference type="InterPro" id="IPR015500">
    <property type="entry name" value="Peptidase_S8_subtilisin-rel"/>
</dbReference>
<dbReference type="GeneID" id="25791449"/>
<keyword evidence="2" id="KW-0645">Protease</keyword>
<dbReference type="GO" id="GO:0006508">
    <property type="term" value="P:proteolysis"/>
    <property type="evidence" value="ECO:0007669"/>
    <property type="project" value="UniProtKB-KW"/>
</dbReference>
<sequence length="317" mass="35864">MARIANSTSTEDWLDRMNSLNYILNAEEGDDYTRVKIAVLDTGVDPSNAAARYIKSYKDYVSRNDSIMCDNTGHGTTSVNLVFSICESADIYAVRIFENDKANENTRELAAEAIDWCMTEEMDIICMACGFFSNYDTLHEKVRRASEKMLIIAAPTNDGNASEIAYPAAYGEVLSMFSTNGAVRKSRFNPSNPPEKYNLAILGEDIKTPRGELNCGTSFSTAIAAGFTGRLMDFSRHHDAKCHIQNAEKMKNKSSMIQVLLHIHEWDDPYYCIKPWKLLPEELRNRIPFTMSDLPSDEEKRGARKRIWQMISLGCWD</sequence>
<dbReference type="PANTHER" id="PTHR43806:SF11">
    <property type="entry name" value="CEREVISIN-RELATED"/>
    <property type="match status" value="1"/>
</dbReference>
<dbReference type="Proteomes" id="UP000007115">
    <property type="component" value="Unassembled WGS sequence"/>
</dbReference>
<protein>
    <recommendedName>
        <fullName evidence="6">Peptidase S8/S53 domain-containing protein</fullName>
    </recommendedName>
</protein>
<reference evidence="7 8" key="1">
    <citation type="journal article" date="2011" name="Genome Biol.">
        <title>Comparative genome sequence analysis underscores mycoparasitism as the ancestral life style of Trichoderma.</title>
        <authorList>
            <person name="Kubicek C.P."/>
            <person name="Herrera-Estrella A."/>
            <person name="Seidl-Seiboth V."/>
            <person name="Martinez D.A."/>
            <person name="Druzhinina I.S."/>
            <person name="Thon M."/>
            <person name="Zeilinger S."/>
            <person name="Casas-Flores S."/>
            <person name="Horwitz B.A."/>
            <person name="Mukherjee P.K."/>
            <person name="Mukherjee M."/>
            <person name="Kredics L."/>
            <person name="Alcaraz L.D."/>
            <person name="Aerts A."/>
            <person name="Antal Z."/>
            <person name="Atanasova L."/>
            <person name="Cervantes-Badillo M.G."/>
            <person name="Challacombe J."/>
            <person name="Chertkov O."/>
            <person name="McCluskey K."/>
            <person name="Coulpier F."/>
            <person name="Deshpande N."/>
            <person name="von Doehren H."/>
            <person name="Ebbole D.J."/>
            <person name="Esquivel-Naranjo E.U."/>
            <person name="Fekete E."/>
            <person name="Flipphi M."/>
            <person name="Glaser F."/>
            <person name="Gomez-Rodriguez E.Y."/>
            <person name="Gruber S."/>
            <person name="Han C."/>
            <person name="Henrissat B."/>
            <person name="Hermosa R."/>
            <person name="Hernandez-Onate M."/>
            <person name="Karaffa L."/>
            <person name="Kosti I."/>
            <person name="Le Crom S."/>
            <person name="Lindquist E."/>
            <person name="Lucas S."/>
            <person name="Luebeck M."/>
            <person name="Luebeck P.S."/>
            <person name="Margeot A."/>
            <person name="Metz B."/>
            <person name="Misra M."/>
            <person name="Nevalainen H."/>
            <person name="Omann M."/>
            <person name="Packer N."/>
            <person name="Perrone G."/>
            <person name="Uresti-Rivera E.E."/>
            <person name="Salamov A."/>
            <person name="Schmoll M."/>
            <person name="Seiboth B."/>
            <person name="Shapiro H."/>
            <person name="Sukno S."/>
            <person name="Tamayo-Ramos J.A."/>
            <person name="Tisch D."/>
            <person name="Wiest A."/>
            <person name="Wilkinson H.H."/>
            <person name="Zhang M."/>
            <person name="Coutinho P.M."/>
            <person name="Kenerley C.M."/>
            <person name="Monte E."/>
            <person name="Baker S.E."/>
            <person name="Grigoriev I.V."/>
        </authorList>
    </citation>
    <scope>NUCLEOTIDE SEQUENCE [LARGE SCALE GENOMIC DNA]</scope>
    <source>
        <strain evidence="8">Gv29-8 / FGSC 10586</strain>
    </source>
</reference>
<keyword evidence="8" id="KW-1185">Reference proteome</keyword>
<gene>
    <name evidence="7" type="ORF">TRIVIDRAFT_219820</name>
</gene>
<proteinExistence type="inferred from homology"/>
<evidence type="ECO:0000256" key="4">
    <source>
        <dbReference type="ARBA" id="ARBA00022825"/>
    </source>
</evidence>
<dbReference type="Pfam" id="PF00082">
    <property type="entry name" value="Peptidase_S8"/>
    <property type="match status" value="1"/>
</dbReference>
<dbReference type="PRINTS" id="PR00723">
    <property type="entry name" value="SUBTILISIN"/>
</dbReference>
<evidence type="ECO:0000256" key="3">
    <source>
        <dbReference type="ARBA" id="ARBA00022801"/>
    </source>
</evidence>
<dbReference type="PROSITE" id="PS51892">
    <property type="entry name" value="SUBTILASE"/>
    <property type="match status" value="1"/>
</dbReference>
<dbReference type="InParanoid" id="G9MLZ2"/>
<evidence type="ECO:0000256" key="1">
    <source>
        <dbReference type="ARBA" id="ARBA00011073"/>
    </source>
</evidence>
<dbReference type="VEuPathDB" id="FungiDB:TRIVIDRAFT_219820"/>
<organism evidence="7 8">
    <name type="scientific">Hypocrea virens (strain Gv29-8 / FGSC 10586)</name>
    <name type="common">Gliocladium virens</name>
    <name type="synonym">Trichoderma virens</name>
    <dbReference type="NCBI Taxonomy" id="413071"/>
    <lineage>
        <taxon>Eukaryota</taxon>
        <taxon>Fungi</taxon>
        <taxon>Dikarya</taxon>
        <taxon>Ascomycota</taxon>
        <taxon>Pezizomycotina</taxon>
        <taxon>Sordariomycetes</taxon>
        <taxon>Hypocreomycetidae</taxon>
        <taxon>Hypocreales</taxon>
        <taxon>Hypocreaceae</taxon>
        <taxon>Trichoderma</taxon>
    </lineage>
</organism>
<dbReference type="OrthoDB" id="3565018at2759"/>
<dbReference type="HOGENOM" id="CLU_050075_0_0_1"/>
<keyword evidence="4" id="KW-0720">Serine protease</keyword>
<dbReference type="RefSeq" id="XP_013958576.1">
    <property type="nucleotide sequence ID" value="XM_014103101.1"/>
</dbReference>
<dbReference type="SUPFAM" id="SSF52743">
    <property type="entry name" value="Subtilisin-like"/>
    <property type="match status" value="1"/>
</dbReference>
<dbReference type="EMBL" id="ABDF02000004">
    <property type="protein sequence ID" value="EHK24365.1"/>
    <property type="molecule type" value="Genomic_DNA"/>
</dbReference>
<dbReference type="InterPro" id="IPR023827">
    <property type="entry name" value="Peptidase_S8_Asp-AS"/>
</dbReference>
<comment type="caution">
    <text evidence="5">Lacks conserved residue(s) required for the propagation of feature annotation.</text>
</comment>
<evidence type="ECO:0000313" key="8">
    <source>
        <dbReference type="Proteomes" id="UP000007115"/>
    </source>
</evidence>
<dbReference type="eggNOG" id="ENOG502SP4W">
    <property type="taxonomic scope" value="Eukaryota"/>
</dbReference>
<dbReference type="Gene3D" id="3.40.50.200">
    <property type="entry name" value="Peptidase S8/S53 domain"/>
    <property type="match status" value="1"/>
</dbReference>
<dbReference type="OMA" id="QLMPERH"/>
<dbReference type="PANTHER" id="PTHR43806">
    <property type="entry name" value="PEPTIDASE S8"/>
    <property type="match status" value="1"/>
</dbReference>
<accession>G9MLZ2</accession>
<keyword evidence="3" id="KW-0378">Hydrolase</keyword>
<dbReference type="STRING" id="413071.G9MLZ2"/>
<dbReference type="InterPro" id="IPR000209">
    <property type="entry name" value="Peptidase_S8/S53_dom"/>
</dbReference>
<evidence type="ECO:0000256" key="5">
    <source>
        <dbReference type="PROSITE-ProRule" id="PRU01240"/>
    </source>
</evidence>
<comment type="caution">
    <text evidence="7">The sequence shown here is derived from an EMBL/GenBank/DDBJ whole genome shotgun (WGS) entry which is preliminary data.</text>
</comment>
<dbReference type="AlphaFoldDB" id="G9MLZ2"/>
<dbReference type="InterPro" id="IPR050131">
    <property type="entry name" value="Peptidase_S8_subtilisin-like"/>
</dbReference>
<evidence type="ECO:0000256" key="2">
    <source>
        <dbReference type="ARBA" id="ARBA00022670"/>
    </source>
</evidence>
<dbReference type="PROSITE" id="PS00136">
    <property type="entry name" value="SUBTILASE_ASP"/>
    <property type="match status" value="1"/>
</dbReference>
<name>G9MLZ2_HYPVG</name>
<comment type="similarity">
    <text evidence="1 5">Belongs to the peptidase S8 family.</text>
</comment>